<dbReference type="EC" id="2.7.13.3" evidence="3"/>
<feature type="domain" description="HAMP" evidence="14">
    <location>
        <begin position="75"/>
        <end position="127"/>
    </location>
</feature>
<dbReference type="SMART" id="SM00387">
    <property type="entry name" value="HATPase_c"/>
    <property type="match status" value="1"/>
</dbReference>
<dbReference type="CDD" id="cd06225">
    <property type="entry name" value="HAMP"/>
    <property type="match status" value="1"/>
</dbReference>
<proteinExistence type="predicted"/>
<dbReference type="PANTHER" id="PTHR43711">
    <property type="entry name" value="TWO-COMPONENT HISTIDINE KINASE"/>
    <property type="match status" value="1"/>
</dbReference>
<dbReference type="InterPro" id="IPR036890">
    <property type="entry name" value="HATPase_C_sf"/>
</dbReference>
<keyword evidence="5" id="KW-0597">Phosphoprotein</keyword>
<dbReference type="SMART" id="SM00304">
    <property type="entry name" value="HAMP"/>
    <property type="match status" value="1"/>
</dbReference>
<dbReference type="SUPFAM" id="SSF47384">
    <property type="entry name" value="Homodimeric domain of signal transducing histidine kinase"/>
    <property type="match status" value="1"/>
</dbReference>
<dbReference type="SUPFAM" id="SSF158472">
    <property type="entry name" value="HAMP domain-like"/>
    <property type="match status" value="1"/>
</dbReference>
<keyword evidence="6 15" id="KW-0808">Transferase</keyword>
<evidence type="ECO:0000256" key="4">
    <source>
        <dbReference type="ARBA" id="ARBA00022475"/>
    </source>
</evidence>
<dbReference type="SMART" id="SM00388">
    <property type="entry name" value="HisKA"/>
    <property type="match status" value="1"/>
</dbReference>
<dbReference type="Proteomes" id="UP000838749">
    <property type="component" value="Unassembled WGS sequence"/>
</dbReference>
<dbReference type="PROSITE" id="PS50885">
    <property type="entry name" value="HAMP"/>
    <property type="match status" value="1"/>
</dbReference>
<dbReference type="InterPro" id="IPR003594">
    <property type="entry name" value="HATPase_dom"/>
</dbReference>
<organism evidence="15 16">
    <name type="scientific">Paenibacillus pseudetheri</name>
    <dbReference type="NCBI Taxonomy" id="2897682"/>
    <lineage>
        <taxon>Bacteria</taxon>
        <taxon>Bacillati</taxon>
        <taxon>Bacillota</taxon>
        <taxon>Bacilli</taxon>
        <taxon>Bacillales</taxon>
        <taxon>Paenibacillaceae</taxon>
        <taxon>Paenibacillus</taxon>
    </lineage>
</organism>
<comment type="catalytic activity">
    <reaction evidence="1">
        <text>ATP + protein L-histidine = ADP + protein N-phospho-L-histidine.</text>
        <dbReference type="EC" id="2.7.13.3"/>
    </reaction>
</comment>
<dbReference type="CDD" id="cd00075">
    <property type="entry name" value="HATPase"/>
    <property type="match status" value="1"/>
</dbReference>
<evidence type="ECO:0000313" key="16">
    <source>
        <dbReference type="Proteomes" id="UP000838749"/>
    </source>
</evidence>
<reference evidence="15" key="1">
    <citation type="submission" date="2021-12" db="EMBL/GenBank/DDBJ databases">
        <authorList>
            <person name="Criscuolo A."/>
        </authorList>
    </citation>
    <scope>NUCLEOTIDE SEQUENCE</scope>
    <source>
        <strain evidence="15">CIP111894</strain>
    </source>
</reference>
<evidence type="ECO:0000259" key="14">
    <source>
        <dbReference type="PROSITE" id="PS50885"/>
    </source>
</evidence>
<comment type="subcellular location">
    <subcellularLocation>
        <location evidence="2">Cell membrane</location>
        <topology evidence="2">Multi-pass membrane protein</topology>
    </subcellularLocation>
</comment>
<dbReference type="Gene3D" id="3.30.565.10">
    <property type="entry name" value="Histidine kinase-like ATPase, C-terminal domain"/>
    <property type="match status" value="1"/>
</dbReference>
<dbReference type="SUPFAM" id="SSF55874">
    <property type="entry name" value="ATPase domain of HSP90 chaperone/DNA topoisomerase II/histidine kinase"/>
    <property type="match status" value="1"/>
</dbReference>
<evidence type="ECO:0000256" key="11">
    <source>
        <dbReference type="ARBA" id="ARBA00023136"/>
    </source>
</evidence>
<dbReference type="PRINTS" id="PR00344">
    <property type="entry name" value="BCTRLSENSOR"/>
</dbReference>
<dbReference type="Pfam" id="PF00672">
    <property type="entry name" value="HAMP"/>
    <property type="match status" value="1"/>
</dbReference>
<evidence type="ECO:0000256" key="3">
    <source>
        <dbReference type="ARBA" id="ARBA00012438"/>
    </source>
</evidence>
<evidence type="ECO:0000256" key="6">
    <source>
        <dbReference type="ARBA" id="ARBA00022679"/>
    </source>
</evidence>
<evidence type="ECO:0000259" key="13">
    <source>
        <dbReference type="PROSITE" id="PS50109"/>
    </source>
</evidence>
<dbReference type="GO" id="GO:0016740">
    <property type="term" value="F:transferase activity"/>
    <property type="evidence" value="ECO:0007669"/>
    <property type="project" value="UniProtKB-KW"/>
</dbReference>
<feature type="transmembrane region" description="Helical" evidence="12">
    <location>
        <begin position="53"/>
        <end position="72"/>
    </location>
</feature>
<dbReference type="Pfam" id="PF00512">
    <property type="entry name" value="HisKA"/>
    <property type="match status" value="1"/>
</dbReference>
<name>A0ABM9BJZ7_9BACL</name>
<dbReference type="Gene3D" id="6.10.340.10">
    <property type="match status" value="1"/>
</dbReference>
<evidence type="ECO:0000256" key="7">
    <source>
        <dbReference type="ARBA" id="ARBA00022741"/>
    </source>
</evidence>
<keyword evidence="12" id="KW-0812">Transmembrane</keyword>
<keyword evidence="11 12" id="KW-0472">Membrane</keyword>
<evidence type="ECO:0000256" key="1">
    <source>
        <dbReference type="ARBA" id="ARBA00000085"/>
    </source>
</evidence>
<keyword evidence="9" id="KW-0067">ATP-binding</keyword>
<evidence type="ECO:0000256" key="12">
    <source>
        <dbReference type="SAM" id="Phobius"/>
    </source>
</evidence>
<comment type="caution">
    <text evidence="15">The sequence shown here is derived from an EMBL/GenBank/DDBJ whole genome shotgun (WGS) entry which is preliminary data.</text>
</comment>
<dbReference type="PANTHER" id="PTHR43711:SF1">
    <property type="entry name" value="HISTIDINE KINASE 1"/>
    <property type="match status" value="1"/>
</dbReference>
<dbReference type="EMBL" id="CAKMAB010000045">
    <property type="protein sequence ID" value="CAH1059075.1"/>
    <property type="molecule type" value="Genomic_DNA"/>
</dbReference>
<evidence type="ECO:0000256" key="8">
    <source>
        <dbReference type="ARBA" id="ARBA00022777"/>
    </source>
</evidence>
<dbReference type="CDD" id="cd00082">
    <property type="entry name" value="HisKA"/>
    <property type="match status" value="1"/>
</dbReference>
<dbReference type="InterPro" id="IPR003661">
    <property type="entry name" value="HisK_dim/P_dom"/>
</dbReference>
<feature type="transmembrane region" description="Helical" evidence="12">
    <location>
        <begin position="12"/>
        <end position="33"/>
    </location>
</feature>
<evidence type="ECO:0000313" key="15">
    <source>
        <dbReference type="EMBL" id="CAH1059075.1"/>
    </source>
</evidence>
<dbReference type="InterPro" id="IPR050736">
    <property type="entry name" value="Sensor_HK_Regulatory"/>
</dbReference>
<dbReference type="Gene3D" id="1.10.287.130">
    <property type="match status" value="1"/>
</dbReference>
<keyword evidence="8" id="KW-0418">Kinase</keyword>
<evidence type="ECO:0000256" key="2">
    <source>
        <dbReference type="ARBA" id="ARBA00004651"/>
    </source>
</evidence>
<evidence type="ECO:0000256" key="10">
    <source>
        <dbReference type="ARBA" id="ARBA00023012"/>
    </source>
</evidence>
<protein>
    <recommendedName>
        <fullName evidence="3">histidine kinase</fullName>
        <ecNumber evidence="3">2.7.13.3</ecNumber>
    </recommendedName>
</protein>
<dbReference type="Pfam" id="PF02518">
    <property type="entry name" value="HATPase_c"/>
    <property type="match status" value="1"/>
</dbReference>
<dbReference type="InterPro" id="IPR036097">
    <property type="entry name" value="HisK_dim/P_sf"/>
</dbReference>
<keyword evidence="7" id="KW-0547">Nucleotide-binding</keyword>
<dbReference type="InterPro" id="IPR003660">
    <property type="entry name" value="HAMP_dom"/>
</dbReference>
<sequence>MIKKLSSKISLPIYFSIAVFIIFLITVLITGILTYLSLVFGLLGERILQDKKILTLIILIACTIIGTVTSVITSRRMLKSIRTFIDAIDQLAGGNFSMRLQLKHPPEFKILSENINRMAEKLGGIEILRTDFVNNFSHEFRTPIVSIKGFAEILKDDELSKEERNEYLDIVIEESTRLATLASNVLNLSKVEAQAILTDRQPFNVGEQIRQCVLLLHTKLTKKHISFKANVQDYMIPGNKEMLNQVWLNLLDNAIKFTPEHGEIEVTMRQVKDRVEIKFRDNGAGISPSALPRVFDKFYQQDTSHSTAGNGLGLTIVRKIIELHGGTITCDSVPMQGATFTVLLPDFKKVNKERLLNRCSANPSLISLIIKTIKNCNSIMSLQFLSLIFRSLFKK</sequence>
<dbReference type="InterPro" id="IPR004358">
    <property type="entry name" value="Sig_transdc_His_kin-like_C"/>
</dbReference>
<keyword evidence="16" id="KW-1185">Reference proteome</keyword>
<keyword evidence="12" id="KW-1133">Transmembrane helix</keyword>
<feature type="domain" description="Histidine kinase" evidence="13">
    <location>
        <begin position="135"/>
        <end position="348"/>
    </location>
</feature>
<keyword evidence="10" id="KW-0902">Two-component regulatory system</keyword>
<accession>A0ABM9BJZ7</accession>
<evidence type="ECO:0000256" key="9">
    <source>
        <dbReference type="ARBA" id="ARBA00022840"/>
    </source>
</evidence>
<gene>
    <name evidence="15" type="primary">sasA_23</name>
    <name evidence="15" type="ORF">PAECIP111894_05263</name>
</gene>
<dbReference type="PROSITE" id="PS50109">
    <property type="entry name" value="HIS_KIN"/>
    <property type="match status" value="1"/>
</dbReference>
<evidence type="ECO:0000256" key="5">
    <source>
        <dbReference type="ARBA" id="ARBA00022553"/>
    </source>
</evidence>
<dbReference type="RefSeq" id="WP_234540968.1">
    <property type="nucleotide sequence ID" value="NZ_CAKMAB010000045.1"/>
</dbReference>
<dbReference type="InterPro" id="IPR005467">
    <property type="entry name" value="His_kinase_dom"/>
</dbReference>
<keyword evidence="4" id="KW-1003">Cell membrane</keyword>